<feature type="transmembrane region" description="Helical" evidence="1">
    <location>
        <begin position="38"/>
        <end position="57"/>
    </location>
</feature>
<reference evidence="2" key="1">
    <citation type="submission" date="2022-07" db="EMBL/GenBank/DDBJ databases">
        <title>Genome sequencing of Photobacterium atrarenae GJH2-4.</title>
        <authorList>
            <person name="Park S.-J."/>
        </authorList>
    </citation>
    <scope>NUCLEOTIDE SEQUENCE</scope>
    <source>
        <strain evidence="2">GJH2-4</strain>
    </source>
</reference>
<accession>A0ABY5GFB1</accession>
<keyword evidence="3" id="KW-1185">Reference proteome</keyword>
<proteinExistence type="predicted"/>
<gene>
    <name evidence="2" type="ORF">NNL38_12080</name>
</gene>
<evidence type="ECO:0000313" key="3">
    <source>
        <dbReference type="Proteomes" id="UP001057998"/>
    </source>
</evidence>
<dbReference type="Proteomes" id="UP001057998">
    <property type="component" value="Chromosome 1"/>
</dbReference>
<evidence type="ECO:0000256" key="1">
    <source>
        <dbReference type="SAM" id="Phobius"/>
    </source>
</evidence>
<dbReference type="EMBL" id="CP101508">
    <property type="protein sequence ID" value="UTV27073.1"/>
    <property type="molecule type" value="Genomic_DNA"/>
</dbReference>
<organism evidence="2 3">
    <name type="scientific">Photobacterium atrarenae</name>
    <dbReference type="NCBI Taxonomy" id="865757"/>
    <lineage>
        <taxon>Bacteria</taxon>
        <taxon>Pseudomonadati</taxon>
        <taxon>Pseudomonadota</taxon>
        <taxon>Gammaproteobacteria</taxon>
        <taxon>Vibrionales</taxon>
        <taxon>Vibrionaceae</taxon>
        <taxon>Photobacterium</taxon>
    </lineage>
</organism>
<keyword evidence="1" id="KW-1133">Transmembrane helix</keyword>
<dbReference type="RefSeq" id="WP_255388287.1">
    <property type="nucleotide sequence ID" value="NZ_CP101508.1"/>
</dbReference>
<protein>
    <submittedName>
        <fullName evidence="2">Uncharacterized protein</fullName>
    </submittedName>
</protein>
<keyword evidence="1" id="KW-0472">Membrane</keyword>
<name>A0ABY5GFB1_9GAMM</name>
<evidence type="ECO:0000313" key="2">
    <source>
        <dbReference type="EMBL" id="UTV27073.1"/>
    </source>
</evidence>
<keyword evidence="1" id="KW-0812">Transmembrane</keyword>
<sequence length="73" mass="8470">MDNRSFLVFSFCGLLTITALHLADLWLQQESETFRQFIMEWLPLYLVWSGMVLIGLWKRATSSSKKPPDNGYA</sequence>